<evidence type="ECO:0000259" key="1">
    <source>
        <dbReference type="Pfam" id="PF05050"/>
    </source>
</evidence>
<keyword evidence="2" id="KW-0808">Transferase</keyword>
<evidence type="ECO:0000313" key="2">
    <source>
        <dbReference type="EMBL" id="MCA9392429.1"/>
    </source>
</evidence>
<comment type="caution">
    <text evidence="2">The sequence shown here is derived from an EMBL/GenBank/DDBJ whole genome shotgun (WGS) entry which is preliminary data.</text>
</comment>
<reference evidence="2" key="2">
    <citation type="journal article" date="2021" name="Microbiome">
        <title>Successional dynamics and alternative stable states in a saline activated sludge microbial community over 9 years.</title>
        <authorList>
            <person name="Wang Y."/>
            <person name="Ye J."/>
            <person name="Ju F."/>
            <person name="Liu L."/>
            <person name="Boyd J.A."/>
            <person name="Deng Y."/>
            <person name="Parks D.H."/>
            <person name="Jiang X."/>
            <person name="Yin X."/>
            <person name="Woodcroft B.J."/>
            <person name="Tyson G.W."/>
            <person name="Hugenholtz P."/>
            <person name="Polz M.F."/>
            <person name="Zhang T."/>
        </authorList>
    </citation>
    <scope>NUCLEOTIDE SEQUENCE</scope>
    <source>
        <strain evidence="2">HKST-UBA03</strain>
    </source>
</reference>
<reference evidence="2" key="1">
    <citation type="submission" date="2020-04" db="EMBL/GenBank/DDBJ databases">
        <authorList>
            <person name="Zhang T."/>
        </authorList>
    </citation>
    <scope>NUCLEOTIDE SEQUENCE</scope>
    <source>
        <strain evidence="2">HKST-UBA03</strain>
    </source>
</reference>
<protein>
    <submittedName>
        <fullName evidence="2">FkbM family methyltransferase</fullName>
    </submittedName>
</protein>
<gene>
    <name evidence="2" type="ORF">KC614_04520</name>
</gene>
<dbReference type="PANTHER" id="PTHR34203:SF15">
    <property type="entry name" value="SLL1173 PROTEIN"/>
    <property type="match status" value="1"/>
</dbReference>
<evidence type="ECO:0000313" key="3">
    <source>
        <dbReference type="Proteomes" id="UP000751518"/>
    </source>
</evidence>
<accession>A0A955LLI6</accession>
<dbReference type="AlphaFoldDB" id="A0A955LLI6"/>
<name>A0A955LLI6_UNCKA</name>
<dbReference type="GO" id="GO:0032259">
    <property type="term" value="P:methylation"/>
    <property type="evidence" value="ECO:0007669"/>
    <property type="project" value="UniProtKB-KW"/>
</dbReference>
<feature type="domain" description="Methyltransferase FkbM" evidence="1">
    <location>
        <begin position="71"/>
        <end position="228"/>
    </location>
</feature>
<dbReference type="SUPFAM" id="SSF53335">
    <property type="entry name" value="S-adenosyl-L-methionine-dependent methyltransferases"/>
    <property type="match status" value="1"/>
</dbReference>
<dbReference type="Pfam" id="PF05050">
    <property type="entry name" value="Methyltransf_21"/>
    <property type="match status" value="1"/>
</dbReference>
<keyword evidence="2" id="KW-0489">Methyltransferase</keyword>
<proteinExistence type="predicted"/>
<dbReference type="InterPro" id="IPR029063">
    <property type="entry name" value="SAM-dependent_MTases_sf"/>
</dbReference>
<dbReference type="InterPro" id="IPR052514">
    <property type="entry name" value="SAM-dependent_MTase"/>
</dbReference>
<sequence>MQTTTEKLLQRALSLVQRLQGLGKSETYKYEVCPGVSFNVRRDYTDRFIIDEVFKLAVYGDVVKDASVIVDLGANIGAFSIYAATKATNAIVYSVEPEPANFATLQENVTLNNLDNVHLLNAAMGSRDGNVQLYTSNDNSGAHTLLRDQGGETVNVKSKRFETFMVEQSLATIDVLKIDVEGLEYEILDSITTETFAKIKSLLIEFHDLMGHGRHYTEIVNLLEKNGFTAEVHTPWWMAKFFKQGTIIARKG</sequence>
<dbReference type="PANTHER" id="PTHR34203">
    <property type="entry name" value="METHYLTRANSFERASE, FKBM FAMILY PROTEIN"/>
    <property type="match status" value="1"/>
</dbReference>
<organism evidence="2 3">
    <name type="scientific">candidate division WWE3 bacterium</name>
    <dbReference type="NCBI Taxonomy" id="2053526"/>
    <lineage>
        <taxon>Bacteria</taxon>
        <taxon>Katanobacteria</taxon>
    </lineage>
</organism>
<dbReference type="InterPro" id="IPR006342">
    <property type="entry name" value="FkbM_mtfrase"/>
</dbReference>
<dbReference type="EMBL" id="JAGQKZ010000052">
    <property type="protein sequence ID" value="MCA9392429.1"/>
    <property type="molecule type" value="Genomic_DNA"/>
</dbReference>
<dbReference type="NCBIfam" id="TIGR01444">
    <property type="entry name" value="fkbM_fam"/>
    <property type="match status" value="1"/>
</dbReference>
<dbReference type="Proteomes" id="UP000751518">
    <property type="component" value="Unassembled WGS sequence"/>
</dbReference>
<dbReference type="Gene3D" id="3.40.50.150">
    <property type="entry name" value="Vaccinia Virus protein VP39"/>
    <property type="match status" value="1"/>
</dbReference>
<dbReference type="CDD" id="cd02440">
    <property type="entry name" value="AdoMet_MTases"/>
    <property type="match status" value="1"/>
</dbReference>
<dbReference type="GO" id="GO:0008168">
    <property type="term" value="F:methyltransferase activity"/>
    <property type="evidence" value="ECO:0007669"/>
    <property type="project" value="UniProtKB-KW"/>
</dbReference>